<protein>
    <submittedName>
        <fullName evidence="1">Uncharacterized protein</fullName>
    </submittedName>
</protein>
<dbReference type="RefSeq" id="WP_034797791.1">
    <property type="nucleotide sequence ID" value="NZ_CP015880.1"/>
</dbReference>
<name>A0ABY8HDW6_ENSAD</name>
<accession>A0ABY8HDW6</accession>
<proteinExistence type="predicted"/>
<dbReference type="EMBL" id="CP121308">
    <property type="protein sequence ID" value="WFP89679.1"/>
    <property type="molecule type" value="Genomic_DNA"/>
</dbReference>
<reference evidence="1 2" key="1">
    <citation type="submission" date="2023-03" db="EMBL/GenBank/DDBJ databases">
        <title>Comparative genome and transcriptome analysis combination mining strategies for increasing vitamin B12 production of Ensifer adhaerens strain.</title>
        <authorList>
            <person name="Yongheng L."/>
        </authorList>
    </citation>
    <scope>NUCLEOTIDE SEQUENCE [LARGE SCALE GENOMIC DNA]</scope>
    <source>
        <strain evidence="1 2">Casida A-T305</strain>
    </source>
</reference>
<sequence>METEANPIRGEAPVKIGAIDFRIAVTFSGLARLSQAIGARTIDEVYARLLGFEPKAVACAVRALIVVDDADQLDTLVAKILADDNISLADQANWREAAETALAGHVASGKIRRDERTANDIAADALLGKPVSPS</sequence>
<evidence type="ECO:0000313" key="2">
    <source>
        <dbReference type="Proteomes" id="UP001214094"/>
    </source>
</evidence>
<dbReference type="Proteomes" id="UP001214094">
    <property type="component" value="Chromosome"/>
</dbReference>
<keyword evidence="2" id="KW-1185">Reference proteome</keyword>
<evidence type="ECO:0000313" key="1">
    <source>
        <dbReference type="EMBL" id="WFP89679.1"/>
    </source>
</evidence>
<organism evidence="1 2">
    <name type="scientific">Ensifer adhaerens</name>
    <name type="common">Sinorhizobium morelense</name>
    <dbReference type="NCBI Taxonomy" id="106592"/>
    <lineage>
        <taxon>Bacteria</taxon>
        <taxon>Pseudomonadati</taxon>
        <taxon>Pseudomonadota</taxon>
        <taxon>Alphaproteobacteria</taxon>
        <taxon>Hyphomicrobiales</taxon>
        <taxon>Rhizobiaceae</taxon>
        <taxon>Sinorhizobium/Ensifer group</taxon>
        <taxon>Ensifer</taxon>
    </lineage>
</organism>
<gene>
    <name evidence="1" type="ORF">P4B07_14055</name>
</gene>
<dbReference type="GeneID" id="29519167"/>